<keyword evidence="1" id="KW-0812">Transmembrane</keyword>
<reference evidence="2" key="1">
    <citation type="submission" date="2023-01" db="EMBL/GenBank/DDBJ databases">
        <title>Metagenome sequencing of chrysophaentin producing Chrysophaeum taylorii.</title>
        <authorList>
            <person name="Davison J."/>
            <person name="Bewley C."/>
        </authorList>
    </citation>
    <scope>NUCLEOTIDE SEQUENCE</scope>
    <source>
        <strain evidence="2">NIES-1699</strain>
    </source>
</reference>
<comment type="caution">
    <text evidence="2">The sequence shown here is derived from an EMBL/GenBank/DDBJ whole genome shotgun (WGS) entry which is preliminary data.</text>
</comment>
<dbReference type="EMBL" id="JAQMWT010000005">
    <property type="protein sequence ID" value="KAJ8614473.1"/>
    <property type="molecule type" value="Genomic_DNA"/>
</dbReference>
<name>A0AAD7XUU5_9STRA</name>
<evidence type="ECO:0000313" key="3">
    <source>
        <dbReference type="Proteomes" id="UP001230188"/>
    </source>
</evidence>
<dbReference type="AlphaFoldDB" id="A0AAD7XUU5"/>
<keyword evidence="3" id="KW-1185">Reference proteome</keyword>
<organism evidence="2 3">
    <name type="scientific">Chrysophaeum taylorii</name>
    <dbReference type="NCBI Taxonomy" id="2483200"/>
    <lineage>
        <taxon>Eukaryota</taxon>
        <taxon>Sar</taxon>
        <taxon>Stramenopiles</taxon>
        <taxon>Ochrophyta</taxon>
        <taxon>Pelagophyceae</taxon>
        <taxon>Pelagomonadales</taxon>
        <taxon>Pelagomonadaceae</taxon>
        <taxon>Chrysophaeum</taxon>
    </lineage>
</organism>
<proteinExistence type="predicted"/>
<feature type="transmembrane region" description="Helical" evidence="1">
    <location>
        <begin position="50"/>
        <end position="70"/>
    </location>
</feature>
<accession>A0AAD7XUU5</accession>
<gene>
    <name evidence="2" type="ORF">CTAYLR_000852</name>
</gene>
<feature type="transmembrane region" description="Helical" evidence="1">
    <location>
        <begin position="21"/>
        <end position="38"/>
    </location>
</feature>
<feature type="transmembrane region" description="Helical" evidence="1">
    <location>
        <begin position="329"/>
        <end position="347"/>
    </location>
</feature>
<protein>
    <submittedName>
        <fullName evidence="2">Uncharacterized protein</fullName>
    </submittedName>
</protein>
<dbReference type="Proteomes" id="UP001230188">
    <property type="component" value="Unassembled WGS sequence"/>
</dbReference>
<evidence type="ECO:0000313" key="2">
    <source>
        <dbReference type="EMBL" id="KAJ8614473.1"/>
    </source>
</evidence>
<keyword evidence="1" id="KW-0472">Membrane</keyword>
<evidence type="ECO:0000256" key="1">
    <source>
        <dbReference type="SAM" id="Phobius"/>
    </source>
</evidence>
<feature type="transmembrane region" description="Helical" evidence="1">
    <location>
        <begin position="244"/>
        <end position="265"/>
    </location>
</feature>
<sequence length="566" mass="62024">MRGEEHKEETRVTREEEEMTTIRVFAVMFLAVRAWELYFSPLTLNGKVMLVSALVAVCFAHRGAMCAALATSCLRMLSRIPFAWDNEWWDLQTDAVLCWSLLQWISDDGCGWVLSAARTTRIQYALFYSAAGFWKLNSGFLDPTTSCATLFFTQHLGRLASVVGADRAKRIAPAVAKVAPTATIALELGVGVAMFAKPKLGAVLAFVLHAAISLTPKPNNISSFSAKCAARLLFFASPRAIHRLVCWAVHRPLVAAAVLPVYVAVVSVLEPSGPQDWATAIFVPSCVFVLAALSLDDDDENDRQIMETCCCCCCCCCCSKKKKKKRSNVLAVALAFIYSYVLLVLGLQDLGSPNMYSNLRLAGGPNHLLVPAAWWRRTVERTYGGVVRVEATTSTFVRRRYPADFTDALQPAIVPDLLAASGYLPATFFHPAKARVLRTLAIIPPRQRWVPFTVLAFEFRRLISEATAQGDPFEITYARLPGDTGDEVWRSTSAAAATITASFDAKGLCSNCSATTDDNISAACDPHELVRLPPLPYIARKFTFFLPYPVLDRGDGPPPHVPCIGP</sequence>
<keyword evidence="1" id="KW-1133">Transmembrane helix</keyword>
<feature type="transmembrane region" description="Helical" evidence="1">
    <location>
        <begin position="277"/>
        <end position="295"/>
    </location>
</feature>